<dbReference type="GO" id="GO:0000978">
    <property type="term" value="F:RNA polymerase II cis-regulatory region sequence-specific DNA binding"/>
    <property type="evidence" value="ECO:0007669"/>
    <property type="project" value="InterPro"/>
</dbReference>
<dbReference type="InterPro" id="IPR036236">
    <property type="entry name" value="Znf_C2H2_sf"/>
</dbReference>
<accession>A0A9P6G9S6</accession>
<dbReference type="PANTHER" id="PTHR40626:SF11">
    <property type="entry name" value="ZINC FINGER PROTEIN YPR022C"/>
    <property type="match status" value="1"/>
</dbReference>
<evidence type="ECO:0000256" key="1">
    <source>
        <dbReference type="ARBA" id="ARBA00004123"/>
    </source>
</evidence>
<evidence type="ECO:0000313" key="9">
    <source>
        <dbReference type="EMBL" id="KAF9730294.1"/>
    </source>
</evidence>
<dbReference type="AlphaFoldDB" id="A0A9P6G9S6"/>
<evidence type="ECO:0000259" key="8">
    <source>
        <dbReference type="PROSITE" id="PS50157"/>
    </source>
</evidence>
<evidence type="ECO:0000313" key="10">
    <source>
        <dbReference type="Proteomes" id="UP000756921"/>
    </source>
</evidence>
<keyword evidence="4 7" id="KW-0863">Zinc-finger</keyword>
<dbReference type="PROSITE" id="PS00028">
    <property type="entry name" value="ZINC_FINGER_C2H2_1"/>
    <property type="match status" value="2"/>
</dbReference>
<keyword evidence="2" id="KW-0479">Metal-binding</keyword>
<evidence type="ECO:0000256" key="3">
    <source>
        <dbReference type="ARBA" id="ARBA00022737"/>
    </source>
</evidence>
<dbReference type="SUPFAM" id="SSF57667">
    <property type="entry name" value="beta-beta-alpha zinc fingers"/>
    <property type="match status" value="1"/>
</dbReference>
<dbReference type="GO" id="GO:0000785">
    <property type="term" value="C:chromatin"/>
    <property type="evidence" value="ECO:0007669"/>
    <property type="project" value="TreeGrafter"/>
</dbReference>
<dbReference type="OrthoDB" id="10018191at2759"/>
<dbReference type="GO" id="GO:0008270">
    <property type="term" value="F:zinc ion binding"/>
    <property type="evidence" value="ECO:0007669"/>
    <property type="project" value="UniProtKB-KW"/>
</dbReference>
<organism evidence="9 10">
    <name type="scientific">Paraphaeosphaeria minitans</name>
    <dbReference type="NCBI Taxonomy" id="565426"/>
    <lineage>
        <taxon>Eukaryota</taxon>
        <taxon>Fungi</taxon>
        <taxon>Dikarya</taxon>
        <taxon>Ascomycota</taxon>
        <taxon>Pezizomycotina</taxon>
        <taxon>Dothideomycetes</taxon>
        <taxon>Pleosporomycetidae</taxon>
        <taxon>Pleosporales</taxon>
        <taxon>Massarineae</taxon>
        <taxon>Didymosphaeriaceae</taxon>
        <taxon>Paraphaeosphaeria</taxon>
    </lineage>
</organism>
<comment type="subcellular location">
    <subcellularLocation>
        <location evidence="1">Nucleus</location>
    </subcellularLocation>
</comment>
<dbReference type="InterPro" id="IPR051059">
    <property type="entry name" value="VerF-like"/>
</dbReference>
<dbReference type="GO" id="GO:0005634">
    <property type="term" value="C:nucleus"/>
    <property type="evidence" value="ECO:0007669"/>
    <property type="project" value="UniProtKB-SubCell"/>
</dbReference>
<dbReference type="Gene3D" id="3.30.160.60">
    <property type="entry name" value="Classic Zinc Finger"/>
    <property type="match status" value="2"/>
</dbReference>
<evidence type="ECO:0000256" key="6">
    <source>
        <dbReference type="ARBA" id="ARBA00023242"/>
    </source>
</evidence>
<dbReference type="EMBL" id="WJXW01000015">
    <property type="protein sequence ID" value="KAF9730294.1"/>
    <property type="molecule type" value="Genomic_DNA"/>
</dbReference>
<gene>
    <name evidence="9" type="ORF">PMIN01_12227</name>
</gene>
<name>A0A9P6G9S6_9PLEO</name>
<dbReference type="InterPro" id="IPR008598">
    <property type="entry name" value="Di19_Zn-bd"/>
</dbReference>
<feature type="domain" description="C2H2-type" evidence="8">
    <location>
        <begin position="26"/>
        <end position="53"/>
    </location>
</feature>
<keyword evidence="3" id="KW-0677">Repeat</keyword>
<dbReference type="PROSITE" id="PS50157">
    <property type="entry name" value="ZINC_FINGER_C2H2_2"/>
    <property type="match status" value="2"/>
</dbReference>
<sequence>MLHPNRGRCEQDWRRARANRAKQEKFPCPFCTRSFTRQHGLQRHLHNHWGSKNYSCPLCWKTFVRNDICVAHVATHVEKPGRSRGRNKKWPLAMVPAHIPTQKVRDRILRLYIKDIERYLANQ</sequence>
<evidence type="ECO:0000256" key="5">
    <source>
        <dbReference type="ARBA" id="ARBA00022833"/>
    </source>
</evidence>
<keyword evidence="6" id="KW-0539">Nucleus</keyword>
<evidence type="ECO:0000256" key="2">
    <source>
        <dbReference type="ARBA" id="ARBA00022723"/>
    </source>
</evidence>
<reference evidence="9" key="1">
    <citation type="journal article" date="2020" name="Mol. Plant Microbe Interact.">
        <title>Genome Sequence of the Biocontrol Agent Coniothyrium minitans strain Conio (IMI 134523).</title>
        <authorList>
            <person name="Patel D."/>
            <person name="Shittu T.A."/>
            <person name="Baroncelli R."/>
            <person name="Muthumeenakshi S."/>
            <person name="Osborne T.H."/>
            <person name="Janganan T.K."/>
            <person name="Sreenivasaprasad S."/>
        </authorList>
    </citation>
    <scope>NUCLEOTIDE SEQUENCE</scope>
    <source>
        <strain evidence="9">Conio</strain>
    </source>
</reference>
<evidence type="ECO:0000256" key="4">
    <source>
        <dbReference type="ARBA" id="ARBA00022771"/>
    </source>
</evidence>
<dbReference type="Proteomes" id="UP000756921">
    <property type="component" value="Unassembled WGS sequence"/>
</dbReference>
<keyword evidence="5" id="KW-0862">Zinc</keyword>
<protein>
    <submittedName>
        <fullName evidence="9">C2H2 transcription factor</fullName>
    </submittedName>
</protein>
<comment type="caution">
    <text evidence="9">The sequence shown here is derived from an EMBL/GenBank/DDBJ whole genome shotgun (WGS) entry which is preliminary data.</text>
</comment>
<evidence type="ECO:0000256" key="7">
    <source>
        <dbReference type="PROSITE-ProRule" id="PRU00042"/>
    </source>
</evidence>
<feature type="domain" description="C2H2-type" evidence="8">
    <location>
        <begin position="54"/>
        <end position="81"/>
    </location>
</feature>
<proteinExistence type="predicted"/>
<dbReference type="Pfam" id="PF05605">
    <property type="entry name" value="zf-Di19"/>
    <property type="match status" value="1"/>
</dbReference>
<dbReference type="SMART" id="SM00355">
    <property type="entry name" value="ZnF_C2H2"/>
    <property type="match status" value="2"/>
</dbReference>
<dbReference type="GO" id="GO:0000981">
    <property type="term" value="F:DNA-binding transcription factor activity, RNA polymerase II-specific"/>
    <property type="evidence" value="ECO:0007669"/>
    <property type="project" value="InterPro"/>
</dbReference>
<keyword evidence="10" id="KW-1185">Reference proteome</keyword>
<dbReference type="PANTHER" id="PTHR40626">
    <property type="entry name" value="MIP31509P"/>
    <property type="match status" value="1"/>
</dbReference>
<dbReference type="InterPro" id="IPR013087">
    <property type="entry name" value="Znf_C2H2_type"/>
</dbReference>